<organism evidence="2">
    <name type="scientific">viral metagenome</name>
    <dbReference type="NCBI Taxonomy" id="1070528"/>
    <lineage>
        <taxon>unclassified sequences</taxon>
        <taxon>metagenomes</taxon>
        <taxon>organismal metagenomes</taxon>
    </lineage>
</organism>
<proteinExistence type="predicted"/>
<dbReference type="EMBL" id="MT144825">
    <property type="protein sequence ID" value="QJI00058.1"/>
    <property type="molecule type" value="Genomic_DNA"/>
</dbReference>
<accession>A0A6H1ZY16</accession>
<reference evidence="2" key="1">
    <citation type="submission" date="2020-03" db="EMBL/GenBank/DDBJ databases">
        <title>The deep terrestrial virosphere.</title>
        <authorList>
            <person name="Holmfeldt K."/>
            <person name="Nilsson E."/>
            <person name="Simone D."/>
            <person name="Lopez-Fernandez M."/>
            <person name="Wu X."/>
            <person name="de Brujin I."/>
            <person name="Lundin D."/>
            <person name="Andersson A."/>
            <person name="Bertilsson S."/>
            <person name="Dopson M."/>
        </authorList>
    </citation>
    <scope>NUCLEOTIDE SEQUENCE</scope>
    <source>
        <strain evidence="2">TM448A03034</strain>
        <strain evidence="3">TM448B01807</strain>
    </source>
</reference>
<sequence>MRNKLTIEYIKQKTKEITNEYICLSNKYINNTIKLKFICDLGHNFKMRWNDFNAGHRCPICYNDYRGASQRLTLEYVKNRTKELESEYECISNEYKNSQTKLEFKCNKGHIYKSVWGHFQQGRRCPICARNVKLTIEFVKETIPKINKGYICTSNEYVDCMSKLDFICDKGHSFKMSWDSISHNHKCPTCSKSINSSYYKCGSEHPLWNGGTSWEPYCRIWTDKQFKDFIKERDNFECQNDDCWKTSKNLCIHHINYNKKDCDLYNLITICISCNTRANINRKYWEEYYKEVIKNNDKRSISNVDI</sequence>
<dbReference type="AlphaFoldDB" id="A0A6H1ZY16"/>
<evidence type="ECO:0008006" key="4">
    <source>
        <dbReference type="Google" id="ProtNLM"/>
    </source>
</evidence>
<gene>
    <name evidence="2" type="ORF">TM448A03034_0005</name>
    <name evidence="3" type="ORF">TM448B01807_0012</name>
</gene>
<protein>
    <recommendedName>
        <fullName evidence="4">HNH nuclease domain-containing protein</fullName>
    </recommendedName>
</protein>
<dbReference type="EMBL" id="MT144371">
    <property type="protein sequence ID" value="QJA52826.1"/>
    <property type="molecule type" value="Genomic_DNA"/>
</dbReference>
<name>A0A6H1ZY16_9ZZZZ</name>
<keyword evidence="1" id="KW-0175">Coiled coil</keyword>
<evidence type="ECO:0000256" key="1">
    <source>
        <dbReference type="SAM" id="Coils"/>
    </source>
</evidence>
<feature type="coiled-coil region" evidence="1">
    <location>
        <begin position="74"/>
        <end position="101"/>
    </location>
</feature>
<evidence type="ECO:0000313" key="3">
    <source>
        <dbReference type="EMBL" id="QJI00058.1"/>
    </source>
</evidence>
<evidence type="ECO:0000313" key="2">
    <source>
        <dbReference type="EMBL" id="QJA52826.1"/>
    </source>
</evidence>